<feature type="transmembrane region" description="Helical" evidence="9">
    <location>
        <begin position="19"/>
        <end position="45"/>
    </location>
</feature>
<keyword evidence="2 9" id="KW-0812">Transmembrane</keyword>
<feature type="region of interest" description="Disordered" evidence="8">
    <location>
        <begin position="547"/>
        <end position="582"/>
    </location>
</feature>
<feature type="transmembrane region" description="Helical" evidence="9">
    <location>
        <begin position="702"/>
        <end position="725"/>
    </location>
</feature>
<keyword evidence="5 9" id="KW-0472">Membrane</keyword>
<feature type="transmembrane region" description="Helical" evidence="9">
    <location>
        <begin position="395"/>
        <end position="421"/>
    </location>
</feature>
<dbReference type="Pfam" id="PF00001">
    <property type="entry name" value="7tm_1"/>
    <property type="match status" value="1"/>
</dbReference>
<evidence type="ECO:0000256" key="4">
    <source>
        <dbReference type="ARBA" id="ARBA00023040"/>
    </source>
</evidence>
<evidence type="ECO:0000256" key="2">
    <source>
        <dbReference type="ARBA" id="ARBA00022692"/>
    </source>
</evidence>
<dbReference type="GO" id="GO:0016020">
    <property type="term" value="C:membrane"/>
    <property type="evidence" value="ECO:0007669"/>
    <property type="project" value="UniProtKB-SubCell"/>
</dbReference>
<feature type="transmembrane region" description="Helical" evidence="9">
    <location>
        <begin position="810"/>
        <end position="835"/>
    </location>
</feature>
<organism evidence="11 12">
    <name type="scientific">Adineta ricciae</name>
    <name type="common">Rotifer</name>
    <dbReference type="NCBI Taxonomy" id="249248"/>
    <lineage>
        <taxon>Eukaryota</taxon>
        <taxon>Metazoa</taxon>
        <taxon>Spiralia</taxon>
        <taxon>Gnathifera</taxon>
        <taxon>Rotifera</taxon>
        <taxon>Eurotatoria</taxon>
        <taxon>Bdelloidea</taxon>
        <taxon>Adinetida</taxon>
        <taxon>Adinetidae</taxon>
        <taxon>Adineta</taxon>
    </lineage>
</organism>
<dbReference type="InterPro" id="IPR000276">
    <property type="entry name" value="GPCR_Rhodpsn"/>
</dbReference>
<feature type="domain" description="G-protein coupled receptors family 1 profile" evidence="10">
    <location>
        <begin position="679"/>
        <end position="922"/>
    </location>
</feature>
<keyword evidence="6" id="KW-0675">Receptor</keyword>
<name>A0A815AEH3_ADIRI</name>
<reference evidence="11" key="1">
    <citation type="submission" date="2021-02" db="EMBL/GenBank/DDBJ databases">
        <authorList>
            <person name="Nowell W R."/>
        </authorList>
    </citation>
    <scope>NUCLEOTIDE SEQUENCE</scope>
</reference>
<protein>
    <recommendedName>
        <fullName evidence="10">G-protein coupled receptors family 1 profile domain-containing protein</fullName>
    </recommendedName>
</protein>
<feature type="region of interest" description="Disordered" evidence="8">
    <location>
        <begin position="605"/>
        <end position="640"/>
    </location>
</feature>
<evidence type="ECO:0000256" key="3">
    <source>
        <dbReference type="ARBA" id="ARBA00022989"/>
    </source>
</evidence>
<dbReference type="EMBL" id="CAJNOR010002175">
    <property type="protein sequence ID" value="CAF1258362.1"/>
    <property type="molecule type" value="Genomic_DNA"/>
</dbReference>
<feature type="transmembrane region" description="Helical" evidence="9">
    <location>
        <begin position="152"/>
        <end position="174"/>
    </location>
</feature>
<feature type="transmembrane region" description="Helical" evidence="9">
    <location>
        <begin position="900"/>
        <end position="922"/>
    </location>
</feature>
<evidence type="ECO:0000313" key="11">
    <source>
        <dbReference type="EMBL" id="CAF1258362.1"/>
    </source>
</evidence>
<evidence type="ECO:0000256" key="1">
    <source>
        <dbReference type="ARBA" id="ARBA00004141"/>
    </source>
</evidence>
<dbReference type="CDD" id="cd00637">
    <property type="entry name" value="7tm_classA_rhodopsin-like"/>
    <property type="match status" value="1"/>
</dbReference>
<keyword evidence="7" id="KW-0807">Transducer</keyword>
<evidence type="ECO:0000256" key="6">
    <source>
        <dbReference type="ARBA" id="ARBA00023170"/>
    </source>
</evidence>
<feature type="transmembrane region" description="Helical" evidence="9">
    <location>
        <begin position="778"/>
        <end position="798"/>
    </location>
</feature>
<evidence type="ECO:0000256" key="5">
    <source>
        <dbReference type="ARBA" id="ARBA00023136"/>
    </source>
</evidence>
<keyword evidence="4" id="KW-0297">G-protein coupled receptor</keyword>
<feature type="transmembrane region" description="Helical" evidence="9">
    <location>
        <begin position="872"/>
        <end position="894"/>
    </location>
</feature>
<gene>
    <name evidence="11" type="ORF">XAT740_LOCUS26641</name>
</gene>
<sequence>MSVNQSNQTSIPNLFIHPTVLWCLIMPLVHFLSLISNTLCIIIFCSKTFVHKPIAIYFICLLISDSTTLLIGYSEMLDREAHMMDKSSLLCAFNVKIIHRLTDWIYSFMGKFCVEWMLYKVLWTRASTILLAILSIQRSRTFFSLSYRESRFCALFACMMSILIASFVTCFEWIGVQCNKSSDSHVYFELFQIVMSQTTSKQLYSTYLFNHYDESIEKYSCMIKSLKIYRFNHSVATSNQSHCSPTATTDEFYLLTQSLLTHPNTTIAESMNNILADAYDANYHHRQRSTSLLVNQIEQIGSLEMVIKLFEKRTCNITLFYSVCLRLLNFLYSLSFGFNRHTIAIFFGNALPSVLVFLANLLSLKVIYFSESLKYLKKTTQKNSRKRRLQNDLRAFLVIIIESFSVITISWCIPIFLTMYYCQTLYVISITACPQIKRALAFFLFPDLFNSSTNCLLYSLSGKLFRRKFIGMIKAIFTCGRGLLWDVKKRAVLLPTSHFEMQASNEPLATFNNGIHSRTDTCRHLELFSPVHINKLNNTAKKKKVVEDDGSSCMAKNNDETTGSNGTQVESPRTSRRRKRPQTFKTFLIDKVSFLRSNAPKENQTIAQKQQLKLTQSLSSTGTNTSNKDSSSRPKPTQQLQSTTIILINPTNNHRAASMPDITVFNIFQMSILALASLLSIIYLIPILLIRRFHNINNIFTANLSIAAFCCSTYWLIYFILYLFYTDVVSGNTTCAILGYFEMMCTLQIPLAIVATSIQRLCSIIYSKRSTLSTKRRAIMCISGHWLACIVLPLPRIASFNNPYCDTPKWVSVYAFVMYLVVPSIINLVNNILIFQRVRSSSNRIQTVETGGSQNQRHHISRRDLHLLRHMIIMFVIFVGGWTPVSICSIFIHVELNSTMMSVFTLLAESSLLMDMLDLYLYNHELRKYFNKKMCACC</sequence>
<evidence type="ECO:0000256" key="8">
    <source>
        <dbReference type="SAM" id="MobiDB-lite"/>
    </source>
</evidence>
<evidence type="ECO:0000256" key="9">
    <source>
        <dbReference type="SAM" id="Phobius"/>
    </source>
</evidence>
<dbReference type="InterPro" id="IPR050125">
    <property type="entry name" value="GPCR_opsins"/>
</dbReference>
<feature type="transmembrane region" description="Helical" evidence="9">
    <location>
        <begin position="54"/>
        <end position="74"/>
    </location>
</feature>
<evidence type="ECO:0000259" key="10">
    <source>
        <dbReference type="PROSITE" id="PS50262"/>
    </source>
</evidence>
<feature type="compositionally biased region" description="Polar residues" evidence="8">
    <location>
        <begin position="622"/>
        <end position="640"/>
    </location>
</feature>
<keyword evidence="12" id="KW-1185">Reference proteome</keyword>
<feature type="compositionally biased region" description="Low complexity" evidence="8">
    <location>
        <begin position="608"/>
        <end position="621"/>
    </location>
</feature>
<evidence type="ECO:0000256" key="7">
    <source>
        <dbReference type="ARBA" id="ARBA00023224"/>
    </source>
</evidence>
<dbReference type="Proteomes" id="UP000663828">
    <property type="component" value="Unassembled WGS sequence"/>
</dbReference>
<dbReference type="AlphaFoldDB" id="A0A815AEH3"/>
<feature type="transmembrane region" description="Helical" evidence="9">
    <location>
        <begin position="737"/>
        <end position="758"/>
    </location>
</feature>
<dbReference type="PROSITE" id="PS50262">
    <property type="entry name" value="G_PROTEIN_RECEP_F1_2"/>
    <property type="match status" value="1"/>
</dbReference>
<accession>A0A815AEH3</accession>
<feature type="compositionally biased region" description="Polar residues" evidence="8">
    <location>
        <begin position="560"/>
        <end position="572"/>
    </location>
</feature>
<feature type="transmembrane region" description="Helical" evidence="9">
    <location>
        <begin position="343"/>
        <end position="368"/>
    </location>
</feature>
<evidence type="ECO:0000313" key="12">
    <source>
        <dbReference type="Proteomes" id="UP000663828"/>
    </source>
</evidence>
<dbReference type="PANTHER" id="PTHR24240">
    <property type="entry name" value="OPSIN"/>
    <property type="match status" value="1"/>
</dbReference>
<dbReference type="InterPro" id="IPR017452">
    <property type="entry name" value="GPCR_Rhodpsn_7TM"/>
</dbReference>
<dbReference type="GO" id="GO:0004930">
    <property type="term" value="F:G protein-coupled receptor activity"/>
    <property type="evidence" value="ECO:0007669"/>
    <property type="project" value="UniProtKB-KW"/>
</dbReference>
<dbReference type="Gene3D" id="1.20.1070.10">
    <property type="entry name" value="Rhodopsin 7-helix transmembrane proteins"/>
    <property type="match status" value="2"/>
</dbReference>
<comment type="caution">
    <text evidence="11">The sequence shown here is derived from an EMBL/GenBank/DDBJ whole genome shotgun (WGS) entry which is preliminary data.</text>
</comment>
<feature type="transmembrane region" description="Helical" evidence="9">
    <location>
        <begin position="667"/>
        <end position="690"/>
    </location>
</feature>
<comment type="subcellular location">
    <subcellularLocation>
        <location evidence="1">Membrane</location>
        <topology evidence="1">Multi-pass membrane protein</topology>
    </subcellularLocation>
</comment>
<dbReference type="SUPFAM" id="SSF81321">
    <property type="entry name" value="Family A G protein-coupled receptor-like"/>
    <property type="match status" value="1"/>
</dbReference>
<proteinExistence type="predicted"/>
<feature type="transmembrane region" description="Helical" evidence="9">
    <location>
        <begin position="116"/>
        <end position="136"/>
    </location>
</feature>
<keyword evidence="3 9" id="KW-1133">Transmembrane helix</keyword>